<dbReference type="PROSITE" id="PS50151">
    <property type="entry name" value="UVR"/>
    <property type="match status" value="1"/>
</dbReference>
<evidence type="ECO:0000313" key="9">
    <source>
        <dbReference type="Proteomes" id="UP000367750"/>
    </source>
</evidence>
<name>A0A5J5GEY8_9BACL</name>
<keyword evidence="3" id="KW-0228">DNA excision</keyword>
<dbReference type="Gene3D" id="4.10.860.10">
    <property type="entry name" value="UVR domain"/>
    <property type="match status" value="1"/>
</dbReference>
<keyword evidence="5" id="KW-0234">DNA repair</keyword>
<dbReference type="GO" id="GO:0009380">
    <property type="term" value="C:excinuclease repair complex"/>
    <property type="evidence" value="ECO:0007669"/>
    <property type="project" value="TreeGrafter"/>
</dbReference>
<dbReference type="Pfam" id="PF01541">
    <property type="entry name" value="GIY-YIG"/>
    <property type="match status" value="1"/>
</dbReference>
<keyword evidence="4" id="KW-0267">Excision nuclease</keyword>
<keyword evidence="1" id="KW-0963">Cytoplasm</keyword>
<dbReference type="SUPFAM" id="SSF82771">
    <property type="entry name" value="GIY-YIG endonuclease"/>
    <property type="match status" value="1"/>
</dbReference>
<dbReference type="SMART" id="SM00465">
    <property type="entry name" value="GIYc"/>
    <property type="match status" value="1"/>
</dbReference>
<dbReference type="OrthoDB" id="9804933at2"/>
<dbReference type="GO" id="GO:0006289">
    <property type="term" value="P:nucleotide-excision repair"/>
    <property type="evidence" value="ECO:0007669"/>
    <property type="project" value="InterPro"/>
</dbReference>
<dbReference type="EMBL" id="VYKK01000005">
    <property type="protein sequence ID" value="KAA9006342.1"/>
    <property type="molecule type" value="Genomic_DNA"/>
</dbReference>
<dbReference type="AlphaFoldDB" id="A0A5J5GEY8"/>
<dbReference type="InterPro" id="IPR035901">
    <property type="entry name" value="GIY-YIG_endonuc_sf"/>
</dbReference>
<dbReference type="InterPro" id="IPR047296">
    <property type="entry name" value="GIY-YIG_UvrC_Cho"/>
</dbReference>
<reference evidence="8 9" key="1">
    <citation type="submission" date="2019-09" db="EMBL/GenBank/DDBJ databases">
        <title>Bacillus ochoae sp. nov., Paenibacillus whitsoniae sp. nov., Paenibacillus spiritus sp. nov. Isolated from the Mars Exploration Rover during spacecraft assembly.</title>
        <authorList>
            <person name="Seuylemezian A."/>
            <person name="Vaishampayan P."/>
        </authorList>
    </citation>
    <scope>NUCLEOTIDE SEQUENCE [LARGE SCALE GENOMIC DNA]</scope>
    <source>
        <strain evidence="8 9">MER_111</strain>
    </source>
</reference>
<feature type="domain" description="UVR" evidence="6">
    <location>
        <begin position="236"/>
        <end position="271"/>
    </location>
</feature>
<evidence type="ECO:0000313" key="8">
    <source>
        <dbReference type="EMBL" id="KAA9006342.1"/>
    </source>
</evidence>
<dbReference type="CDD" id="cd10434">
    <property type="entry name" value="GIY-YIG_UvrC_Cho"/>
    <property type="match status" value="1"/>
</dbReference>
<dbReference type="InterPro" id="IPR000305">
    <property type="entry name" value="GIY-YIG_endonuc"/>
</dbReference>
<dbReference type="SUPFAM" id="SSF46600">
    <property type="entry name" value="C-terminal UvrC-binding domain of UvrB"/>
    <property type="match status" value="1"/>
</dbReference>
<accession>A0A5J5GEY8</accession>
<sequence length="402" mass="44495">MNSMNRINRMNKMNKMDIDEQNEQGCTGTGTSERRGIPMKEKVAGLPAGPGVYLMKDGRGDIIYIGKSKNLKQRVSSYFQPSAAHSSKIRRMVPQIRDLDIIRTDTEFEALMLECRLIRERRPIYNRKMKTPRAYVYVAVAPGEGARALRLVREPDAAAEGRVFGPYTAGAGSIERAAAAVRELLGLACLKNRPDGIPCLNVKLGKCLGFCRGGEDGQRHREQAERLSELMEGSDDGVYREWERKMEEAAGQFDFERAAKLRDGLASLRLLMSKQRVASFAAENRNLIVLEELDANTAKVFCVRRNAVLHSEKVDWAGIGGPEGLLLRLREAATGIFAPVQQEVGAEAIRREEIDEAQIIYSYLRSGAAKAVEIPAEWLAPGAAAALEEGLRRLTETGSSDL</sequence>
<evidence type="ECO:0000259" key="6">
    <source>
        <dbReference type="PROSITE" id="PS50151"/>
    </source>
</evidence>
<evidence type="ECO:0000256" key="4">
    <source>
        <dbReference type="ARBA" id="ARBA00022881"/>
    </source>
</evidence>
<gene>
    <name evidence="8" type="ORF">F4V43_05110</name>
</gene>
<dbReference type="InterPro" id="IPR036876">
    <property type="entry name" value="UVR_dom_sf"/>
</dbReference>
<keyword evidence="9" id="KW-1185">Reference proteome</keyword>
<organism evidence="8 9">
    <name type="scientific">Paenibacillus spiritus</name>
    <dbReference type="NCBI Taxonomy" id="2496557"/>
    <lineage>
        <taxon>Bacteria</taxon>
        <taxon>Bacillati</taxon>
        <taxon>Bacillota</taxon>
        <taxon>Bacilli</taxon>
        <taxon>Bacillales</taxon>
        <taxon>Paenibacillaceae</taxon>
        <taxon>Paenibacillus</taxon>
    </lineage>
</organism>
<feature type="domain" description="GIY-YIG" evidence="7">
    <location>
        <begin position="48"/>
        <end position="127"/>
    </location>
</feature>
<comment type="caution">
    <text evidence="8">The sequence shown here is derived from an EMBL/GenBank/DDBJ whole genome shotgun (WGS) entry which is preliminary data.</text>
</comment>
<dbReference type="Proteomes" id="UP000367750">
    <property type="component" value="Unassembled WGS sequence"/>
</dbReference>
<dbReference type="PANTHER" id="PTHR30562:SF1">
    <property type="entry name" value="UVRABC SYSTEM PROTEIN C"/>
    <property type="match status" value="1"/>
</dbReference>
<dbReference type="FunFam" id="3.40.1440.10:FF:000001">
    <property type="entry name" value="UvrABC system protein C"/>
    <property type="match status" value="1"/>
</dbReference>
<dbReference type="Gene3D" id="3.40.1440.10">
    <property type="entry name" value="GIY-YIG endonuclease"/>
    <property type="match status" value="1"/>
</dbReference>
<protein>
    <submittedName>
        <fullName evidence="8">Excinuclease ABC subunit C</fullName>
    </submittedName>
</protein>
<dbReference type="Pfam" id="PF02151">
    <property type="entry name" value="UVR"/>
    <property type="match status" value="1"/>
</dbReference>
<dbReference type="InterPro" id="IPR001943">
    <property type="entry name" value="UVR_dom"/>
</dbReference>
<proteinExistence type="predicted"/>
<evidence type="ECO:0000256" key="2">
    <source>
        <dbReference type="ARBA" id="ARBA00022763"/>
    </source>
</evidence>
<evidence type="ECO:0000256" key="1">
    <source>
        <dbReference type="ARBA" id="ARBA00022490"/>
    </source>
</evidence>
<dbReference type="InterPro" id="IPR050066">
    <property type="entry name" value="UvrABC_protein_C"/>
</dbReference>
<dbReference type="PROSITE" id="PS50164">
    <property type="entry name" value="GIY_YIG"/>
    <property type="match status" value="1"/>
</dbReference>
<keyword evidence="2" id="KW-0227">DNA damage</keyword>
<dbReference type="PANTHER" id="PTHR30562">
    <property type="entry name" value="UVRC/OXIDOREDUCTASE"/>
    <property type="match status" value="1"/>
</dbReference>
<evidence type="ECO:0000256" key="5">
    <source>
        <dbReference type="ARBA" id="ARBA00023204"/>
    </source>
</evidence>
<evidence type="ECO:0000259" key="7">
    <source>
        <dbReference type="PROSITE" id="PS50164"/>
    </source>
</evidence>
<evidence type="ECO:0000256" key="3">
    <source>
        <dbReference type="ARBA" id="ARBA00022769"/>
    </source>
</evidence>
<dbReference type="GO" id="GO:0004518">
    <property type="term" value="F:nuclease activity"/>
    <property type="evidence" value="ECO:0007669"/>
    <property type="project" value="UniProtKB-KW"/>
</dbReference>